<dbReference type="SMART" id="SM00304">
    <property type="entry name" value="HAMP"/>
    <property type="match status" value="10"/>
</dbReference>
<evidence type="ECO:0000313" key="14">
    <source>
        <dbReference type="Proteomes" id="UP000587415"/>
    </source>
</evidence>
<feature type="domain" description="HAMP" evidence="12">
    <location>
        <begin position="100"/>
        <end position="157"/>
    </location>
</feature>
<evidence type="ECO:0000256" key="5">
    <source>
        <dbReference type="ARBA" id="ARBA00022679"/>
    </source>
</evidence>
<feature type="modified residue" description="4-aspartylphosphate" evidence="8">
    <location>
        <position position="1587"/>
    </location>
</feature>
<dbReference type="FunFam" id="3.30.565.10:FF:000010">
    <property type="entry name" value="Sensor histidine kinase RcsC"/>
    <property type="match status" value="1"/>
</dbReference>
<comment type="subcellular location">
    <subcellularLocation>
        <location evidence="2">Membrane</location>
    </subcellularLocation>
</comment>
<dbReference type="PANTHER" id="PTHR45339">
    <property type="entry name" value="HYBRID SIGNAL TRANSDUCTION HISTIDINE KINASE J"/>
    <property type="match status" value="1"/>
</dbReference>
<feature type="domain" description="HAMP" evidence="12">
    <location>
        <begin position="933"/>
        <end position="985"/>
    </location>
</feature>
<evidence type="ECO:0000256" key="8">
    <source>
        <dbReference type="PROSITE-ProRule" id="PRU00169"/>
    </source>
</evidence>
<dbReference type="InterPro" id="IPR003660">
    <property type="entry name" value="HAMP_dom"/>
</dbReference>
<dbReference type="PANTHER" id="PTHR45339:SF1">
    <property type="entry name" value="HYBRID SIGNAL TRANSDUCTION HISTIDINE KINASE J"/>
    <property type="match status" value="1"/>
</dbReference>
<evidence type="ECO:0000256" key="3">
    <source>
        <dbReference type="ARBA" id="ARBA00012438"/>
    </source>
</evidence>
<dbReference type="InterPro" id="IPR036097">
    <property type="entry name" value="HisK_dim/P_sf"/>
</dbReference>
<feature type="domain" description="HAMP" evidence="12">
    <location>
        <begin position="565"/>
        <end position="617"/>
    </location>
</feature>
<evidence type="ECO:0000259" key="11">
    <source>
        <dbReference type="PROSITE" id="PS50110"/>
    </source>
</evidence>
<protein>
    <recommendedName>
        <fullName evidence="3">histidine kinase</fullName>
        <ecNumber evidence="3">2.7.13.3</ecNumber>
    </recommendedName>
</protein>
<evidence type="ECO:0000256" key="4">
    <source>
        <dbReference type="ARBA" id="ARBA00022553"/>
    </source>
</evidence>
<keyword evidence="5" id="KW-0808">Transferase</keyword>
<dbReference type="GO" id="GO:0000155">
    <property type="term" value="F:phosphorelay sensor kinase activity"/>
    <property type="evidence" value="ECO:0007669"/>
    <property type="project" value="InterPro"/>
</dbReference>
<name>A0A7X6BMM2_9CAUL</name>
<accession>A0A7X6BMM2</accession>
<evidence type="ECO:0000259" key="12">
    <source>
        <dbReference type="PROSITE" id="PS50885"/>
    </source>
</evidence>
<dbReference type="Gene3D" id="1.10.287.130">
    <property type="match status" value="1"/>
</dbReference>
<dbReference type="Pfam" id="PF00072">
    <property type="entry name" value="Response_reg"/>
    <property type="match status" value="2"/>
</dbReference>
<dbReference type="EMBL" id="JAATJM010000001">
    <property type="protein sequence ID" value="NJC39800.1"/>
    <property type="molecule type" value="Genomic_DNA"/>
</dbReference>
<feature type="domain" description="HAMP" evidence="12">
    <location>
        <begin position="749"/>
        <end position="801"/>
    </location>
</feature>
<dbReference type="FunFam" id="1.20.120.1530:FF:000002">
    <property type="entry name" value="Two-component osmosensing histidine kinase"/>
    <property type="match status" value="4"/>
</dbReference>
<reference evidence="13 14" key="1">
    <citation type="submission" date="2020-03" db="EMBL/GenBank/DDBJ databases">
        <title>Genomic Encyclopedia of Type Strains, Phase IV (KMG-IV): sequencing the most valuable type-strain genomes for metagenomic binning, comparative biology and taxonomic classification.</title>
        <authorList>
            <person name="Goeker M."/>
        </authorList>
    </citation>
    <scope>NUCLEOTIDE SEQUENCE [LARGE SCALE GENOMIC DNA]</scope>
    <source>
        <strain evidence="13 14">DSM 4736</strain>
    </source>
</reference>
<dbReference type="InterPro" id="IPR003661">
    <property type="entry name" value="HisK_dim/P_dom"/>
</dbReference>
<organism evidence="13 14">
    <name type="scientific">Brevundimonas alba</name>
    <dbReference type="NCBI Taxonomy" id="74314"/>
    <lineage>
        <taxon>Bacteria</taxon>
        <taxon>Pseudomonadati</taxon>
        <taxon>Pseudomonadota</taxon>
        <taxon>Alphaproteobacteria</taxon>
        <taxon>Caulobacterales</taxon>
        <taxon>Caulobacteraceae</taxon>
        <taxon>Brevundimonas</taxon>
    </lineage>
</organism>
<dbReference type="Gene3D" id="3.40.50.2300">
    <property type="match status" value="2"/>
</dbReference>
<feature type="modified residue" description="4-aspartylphosphate" evidence="8">
    <location>
        <position position="1845"/>
    </location>
</feature>
<dbReference type="SMART" id="SM00388">
    <property type="entry name" value="HisKA"/>
    <property type="match status" value="1"/>
</dbReference>
<gene>
    <name evidence="13" type="ORF">GGQ87_000058</name>
</gene>
<keyword evidence="14" id="KW-1185">Reference proteome</keyword>
<dbReference type="GO" id="GO:0016020">
    <property type="term" value="C:membrane"/>
    <property type="evidence" value="ECO:0007669"/>
    <property type="project" value="UniProtKB-SubCell"/>
</dbReference>
<comment type="catalytic activity">
    <reaction evidence="1">
        <text>ATP + protein L-histidine = ADP + protein N-phospho-L-histidine.</text>
        <dbReference type="EC" id="2.7.13.3"/>
    </reaction>
</comment>
<dbReference type="Pfam" id="PF13185">
    <property type="entry name" value="GAF_2"/>
    <property type="match status" value="1"/>
</dbReference>
<dbReference type="PROSITE" id="PS50110">
    <property type="entry name" value="RESPONSE_REGULATORY"/>
    <property type="match status" value="2"/>
</dbReference>
<evidence type="ECO:0000256" key="6">
    <source>
        <dbReference type="ARBA" id="ARBA00022777"/>
    </source>
</evidence>
<comment type="caution">
    <text evidence="13">The sequence shown here is derived from an EMBL/GenBank/DDBJ whole genome shotgun (WGS) entry which is preliminary data.</text>
</comment>
<feature type="domain" description="HAMP" evidence="12">
    <location>
        <begin position="381"/>
        <end position="433"/>
    </location>
</feature>
<dbReference type="InterPro" id="IPR004358">
    <property type="entry name" value="Sig_transdc_His_kin-like_C"/>
</dbReference>
<evidence type="ECO:0000256" key="7">
    <source>
        <dbReference type="ARBA" id="ARBA00023012"/>
    </source>
</evidence>
<feature type="domain" description="HAMP" evidence="12">
    <location>
        <begin position="197"/>
        <end position="249"/>
    </location>
</feature>
<dbReference type="InterPro" id="IPR011006">
    <property type="entry name" value="CheY-like_superfamily"/>
</dbReference>
<feature type="domain" description="Histidine kinase" evidence="10">
    <location>
        <begin position="1259"/>
        <end position="1492"/>
    </location>
</feature>
<dbReference type="Gene3D" id="3.30.565.10">
    <property type="entry name" value="Histidine kinase-like ATPase, C-terminal domain"/>
    <property type="match status" value="1"/>
</dbReference>
<dbReference type="EC" id="2.7.13.3" evidence="3"/>
<dbReference type="PROSITE" id="PS50885">
    <property type="entry name" value="HAMP"/>
    <property type="match status" value="10"/>
</dbReference>
<dbReference type="Pfam" id="PF00512">
    <property type="entry name" value="HisKA"/>
    <property type="match status" value="1"/>
</dbReference>
<dbReference type="GO" id="GO:0003677">
    <property type="term" value="F:DNA binding"/>
    <property type="evidence" value="ECO:0007669"/>
    <property type="project" value="UniProtKB-KW"/>
</dbReference>
<dbReference type="SMART" id="SM00065">
    <property type="entry name" value="GAF"/>
    <property type="match status" value="1"/>
</dbReference>
<dbReference type="PRINTS" id="PR00344">
    <property type="entry name" value="BCTRLSENSOR"/>
</dbReference>
<feature type="domain" description="Response regulatory" evidence="11">
    <location>
        <begin position="1795"/>
        <end position="1912"/>
    </location>
</feature>
<evidence type="ECO:0000256" key="2">
    <source>
        <dbReference type="ARBA" id="ARBA00004370"/>
    </source>
</evidence>
<keyword evidence="4 8" id="KW-0597">Phosphoprotein</keyword>
<dbReference type="Pfam" id="PF18947">
    <property type="entry name" value="HAMP_2"/>
    <property type="match status" value="5"/>
</dbReference>
<dbReference type="Gene3D" id="1.20.120.1530">
    <property type="match status" value="6"/>
</dbReference>
<dbReference type="CDD" id="cd06225">
    <property type="entry name" value="HAMP"/>
    <property type="match status" value="10"/>
</dbReference>
<dbReference type="InterPro" id="IPR001789">
    <property type="entry name" value="Sig_transdc_resp-reg_receiver"/>
</dbReference>
<dbReference type="SUPFAM" id="SSF58104">
    <property type="entry name" value="Methyl-accepting chemotaxis protein (MCP) signaling domain"/>
    <property type="match status" value="4"/>
</dbReference>
<evidence type="ECO:0000259" key="10">
    <source>
        <dbReference type="PROSITE" id="PS50109"/>
    </source>
</evidence>
<dbReference type="CDD" id="cd17546">
    <property type="entry name" value="REC_hyHK_CKI1_RcsC-like"/>
    <property type="match status" value="1"/>
</dbReference>
<dbReference type="InterPro" id="IPR003594">
    <property type="entry name" value="HATPase_dom"/>
</dbReference>
<feature type="domain" description="HAMP" evidence="12">
    <location>
        <begin position="289"/>
        <end position="341"/>
    </location>
</feature>
<dbReference type="InterPro" id="IPR029016">
    <property type="entry name" value="GAF-like_dom_sf"/>
</dbReference>
<evidence type="ECO:0000256" key="9">
    <source>
        <dbReference type="SAM" id="Coils"/>
    </source>
</evidence>
<feature type="coiled-coil region" evidence="9">
    <location>
        <begin position="1162"/>
        <end position="1242"/>
    </location>
</feature>
<dbReference type="InterPro" id="IPR003018">
    <property type="entry name" value="GAF"/>
</dbReference>
<dbReference type="RefSeq" id="WP_168044743.1">
    <property type="nucleotide sequence ID" value="NZ_JAATJM010000001.1"/>
</dbReference>
<keyword evidence="6 13" id="KW-0418">Kinase</keyword>
<dbReference type="CDD" id="cd16922">
    <property type="entry name" value="HATPase_EvgS-ArcB-TorS-like"/>
    <property type="match status" value="1"/>
</dbReference>
<dbReference type="InterPro" id="IPR005467">
    <property type="entry name" value="His_kinase_dom"/>
</dbReference>
<dbReference type="SMART" id="SM00448">
    <property type="entry name" value="REC"/>
    <property type="match status" value="2"/>
</dbReference>
<keyword evidence="7" id="KW-0902">Two-component regulatory system</keyword>
<dbReference type="SMART" id="SM00387">
    <property type="entry name" value="HATPase_c"/>
    <property type="match status" value="1"/>
</dbReference>
<dbReference type="Pfam" id="PF00672">
    <property type="entry name" value="HAMP"/>
    <property type="match status" value="5"/>
</dbReference>
<feature type="domain" description="HAMP" evidence="12">
    <location>
        <begin position="473"/>
        <end position="525"/>
    </location>
</feature>
<dbReference type="CDD" id="cd00082">
    <property type="entry name" value="HisKA"/>
    <property type="match status" value="1"/>
</dbReference>
<dbReference type="InterPro" id="IPR036890">
    <property type="entry name" value="HATPase_C_sf"/>
</dbReference>
<keyword evidence="9" id="KW-0175">Coiled coil</keyword>
<feature type="domain" description="HAMP" evidence="12">
    <location>
        <begin position="657"/>
        <end position="709"/>
    </location>
</feature>
<sequence>MSLAEIVPDTTLDNRQLLAALRAFRRGDFSVRLPSDLDGTDAEIAEAFNDVVELNDRMSREFSRLGEAVGRQGKINARARMPAATGAWADSIEAVNTLITDMVHPTAEMARVIGAVAKGDLSQTMDLENEEQPLRGEFLRIGRVVNTMVGQLGSFASEVTRVAREVGTEGKLGGQANVKGVAGAWKDLTDNVNFMAANLTGQVRNIAEVTTAVANGDLSRKITVDVKGEVLELKNTINTMVDQLNAFASEVTRMAREVGTEGKLGGQAQVKGVTGTWKDLTDNVNFMAANLTSQVRNIAEVTTAVAKGDLSKKITVDVKGEILELKVTINTMVDQLNAFASEVTRVAREVGTEGKLGGQARVEGVGGTWKDLTDNVNLMADNLTGQVRNIAEVTTAVAKGDLSKKITVQVRGEVLELKDTINVMVDQLNAFASEVTRVAKEVGTDGKLGGQAQVEGVTGAWKDLTDNVNSMAANLTGQVREIAEVTTAVANGDLSKKITVDVKGEILELKSTINVMVDQLNSFASEVSRVAREVGTEGKLGGQANVKGVGGAWKDLTDNVNFMAGNLTGQVRNIAEVTTAVANGDLSKKITVDVKGEILELKSTINVMVDQLNAFASEVTRVAREVGTEGKLGGQAQVTGVTGAWKDLTDNVNSMADNLTGQVRNIAEVTTAVANGDLSKKITVDVKGEILELKSTINTMVDQLNAFASEVTRVAREVGTEGKLGGQAQVKGVTGTWKDLTDNVNFMAGNLTGQVRNIAEVTTAVAKGDLSKKITVDVKGEILELKNTINVMVDQLNAFASEVTRVAKEVGTEGKLGGQAQVPGVTGAWEDLTDNVNMMAANLTGQVRGIADVVTAVANGDLKRKLTLDAKGEIASLADTINGMIETLAIFADQVTNVAREVGSEGKLGGQARVPGAAGLWRDLTDNVNQLAGNLTTQVRAIAEVSTAVTKGDLTRSITVEASGEVAALKDNINEMIRNLKDQTLKNTEQDWLKTNLARFTRMLQGERDLATVSNMVLSELAPLINAQHGVFYVADKDPEDVPVLVLAAAYASTEREQLSPTFRLGQSLIGQCAKEKERILLTNVPKDYVQIGSGLGGAAPLNVIILPALFEGEVKAVIELATFGEFSETHQSFLSQLMESVGIVLSTIAANMRTEGLLTQSQLLTAELQAQQEELKTTNDRLEQQAASLRQSEELLRAKQEELQQSNAELEDKAVLLSAQNKQVEAKNIEVEQARFALEEKAEQLALTSKYKSEFLANMSHELRTPLNSLLILSKMLSENTQGNLTGKQVEFAKNIHAAGSDLLGLINDILDLSKIESGTVTLDVGETSFSSLRDQMERTFAQIAQDKRLDFRIDLDPALPASIYTDDKRLQQVIKNLLSNAFKFTAAGGVEFRVARADAGWSPGNETLSKAGQVVAFSVRDSGIGIPEEKQRIIFEAFQQADGTTSRKYGGTGLGLSISREITRTLGGELRVDSEPDRGSTFTLYLPLHFSAAKAAVAADPSIKTVVVRTQPLEEEVDVVETVADDRDEIAQGDAVILIVEDDPRFGGILLALVRDCGFKGVITREGTAAASLARRYAPQAILLDVGLPDMDGLALLDLLKRTPETRHIPVHVISADDQAGLGLAIGAFGFTAKPVERDEVIASLDQVRDFVAAPSRRLVFVGPHSDAATALKGAFGQVTRIEGLGGLSKAKVKPADSVIFDTAAAPVEDIVRTLKNLARPAVIYAGNGLDPADERRLRLSVFSGEARLARTPEQLLEQATILLHEPVDQLSETARSTLAATRRQDAILSGRTALVIDDDIRNIFSMASALEEFGVGLHYAESGRAGLDLLAQHPEVDIVLVDIMMPDMDGYETMREIRSMARYANLPIIAVTAKAMKGDRSKCIEAGASDYVSKPVDIDYLISVMRVSIQRTDAQRLSVAEPAAV</sequence>
<feature type="domain" description="HAMP" evidence="12">
    <location>
        <begin position="841"/>
        <end position="893"/>
    </location>
</feature>
<evidence type="ECO:0000256" key="1">
    <source>
        <dbReference type="ARBA" id="ARBA00000085"/>
    </source>
</evidence>
<dbReference type="Gene3D" id="3.30.450.40">
    <property type="match status" value="1"/>
</dbReference>
<feature type="domain" description="Response regulatory" evidence="11">
    <location>
        <begin position="1538"/>
        <end position="1651"/>
    </location>
</feature>
<dbReference type="Proteomes" id="UP000587415">
    <property type="component" value="Unassembled WGS sequence"/>
</dbReference>
<evidence type="ECO:0000313" key="13">
    <source>
        <dbReference type="EMBL" id="NJC39800.1"/>
    </source>
</evidence>
<keyword evidence="13" id="KW-0238">DNA-binding</keyword>
<dbReference type="SUPFAM" id="SSF55874">
    <property type="entry name" value="ATPase domain of HSP90 chaperone/DNA topoisomerase II/histidine kinase"/>
    <property type="match status" value="1"/>
</dbReference>
<dbReference type="PROSITE" id="PS50109">
    <property type="entry name" value="HIS_KIN"/>
    <property type="match status" value="1"/>
</dbReference>
<dbReference type="Pfam" id="PF02518">
    <property type="entry name" value="HATPase_c"/>
    <property type="match status" value="1"/>
</dbReference>
<proteinExistence type="predicted"/>
<dbReference type="SUPFAM" id="SSF52172">
    <property type="entry name" value="CheY-like"/>
    <property type="match status" value="2"/>
</dbReference>
<dbReference type="SUPFAM" id="SSF55781">
    <property type="entry name" value="GAF domain-like"/>
    <property type="match status" value="1"/>
</dbReference>
<dbReference type="SUPFAM" id="SSF47384">
    <property type="entry name" value="Homodimeric domain of signal transducing histidine kinase"/>
    <property type="match status" value="1"/>
</dbReference>
<dbReference type="FunFam" id="1.20.120.1530:FF:000001">
    <property type="entry name" value="Two-component osmosensing histidine kinase"/>
    <property type="match status" value="1"/>
</dbReference>